<keyword evidence="4" id="KW-0949">S-adenosyl-L-methionine</keyword>
<dbReference type="SUPFAM" id="SSF102114">
    <property type="entry name" value="Radical SAM enzymes"/>
    <property type="match status" value="1"/>
</dbReference>
<protein>
    <submittedName>
        <fullName evidence="11">Pyruvate formate lyase activating enzyme 2</fullName>
        <ecNumber evidence="11">1.97.1.4</ecNumber>
    </submittedName>
</protein>
<feature type="compositionally biased region" description="Basic and acidic residues" evidence="9">
    <location>
        <begin position="50"/>
        <end position="59"/>
    </location>
</feature>
<accession>A0A1U7EJM0</accession>
<evidence type="ECO:0000256" key="6">
    <source>
        <dbReference type="ARBA" id="ARBA00023002"/>
    </source>
</evidence>
<dbReference type="CDD" id="cd01335">
    <property type="entry name" value="Radical_SAM"/>
    <property type="match status" value="1"/>
</dbReference>
<keyword evidence="7" id="KW-0408">Iron</keyword>
<dbReference type="NCBIfam" id="TIGR02493">
    <property type="entry name" value="PFLA"/>
    <property type="match status" value="1"/>
</dbReference>
<evidence type="ECO:0000259" key="10">
    <source>
        <dbReference type="PROSITE" id="PS51918"/>
    </source>
</evidence>
<feature type="compositionally biased region" description="Pro residues" evidence="9">
    <location>
        <begin position="37"/>
        <end position="49"/>
    </location>
</feature>
<dbReference type="PANTHER" id="PTHR30352:SF5">
    <property type="entry name" value="PYRUVATE FORMATE-LYASE 1-ACTIVATING ENZYME"/>
    <property type="match status" value="1"/>
</dbReference>
<feature type="compositionally biased region" description="Low complexity" evidence="9">
    <location>
        <begin position="80"/>
        <end position="100"/>
    </location>
</feature>
<feature type="region of interest" description="Disordered" evidence="9">
    <location>
        <begin position="1"/>
        <end position="132"/>
    </location>
</feature>
<evidence type="ECO:0000256" key="2">
    <source>
        <dbReference type="ARBA" id="ARBA00009777"/>
    </source>
</evidence>
<organism evidence="11">
    <name type="scientific">Mastigamoeba balamuthi</name>
    <name type="common">Phreatamoeba balamuthi</name>
    <dbReference type="NCBI Taxonomy" id="108607"/>
    <lineage>
        <taxon>Eukaryota</taxon>
        <taxon>Amoebozoa</taxon>
        <taxon>Evosea</taxon>
        <taxon>Archamoebae</taxon>
        <taxon>Mastigamoebida</taxon>
        <taxon>Mastigamoebidae</taxon>
        <taxon>Mastigamoeba</taxon>
    </lineage>
</organism>
<dbReference type="InterPro" id="IPR007197">
    <property type="entry name" value="rSAM"/>
</dbReference>
<feature type="compositionally biased region" description="Low complexity" evidence="9">
    <location>
        <begin position="18"/>
        <end position="36"/>
    </location>
</feature>
<dbReference type="SFLD" id="SFLDS00029">
    <property type="entry name" value="Radical_SAM"/>
    <property type="match status" value="1"/>
</dbReference>
<evidence type="ECO:0000256" key="7">
    <source>
        <dbReference type="ARBA" id="ARBA00023004"/>
    </source>
</evidence>
<feature type="compositionally biased region" description="Basic and acidic residues" evidence="9">
    <location>
        <begin position="107"/>
        <end position="128"/>
    </location>
</feature>
<dbReference type="InterPro" id="IPR058240">
    <property type="entry name" value="rSAM_sf"/>
</dbReference>
<dbReference type="Pfam" id="PF04055">
    <property type="entry name" value="Radical_SAM"/>
    <property type="match status" value="1"/>
</dbReference>
<evidence type="ECO:0000256" key="1">
    <source>
        <dbReference type="ARBA" id="ARBA00001966"/>
    </source>
</evidence>
<evidence type="ECO:0000256" key="5">
    <source>
        <dbReference type="ARBA" id="ARBA00022723"/>
    </source>
</evidence>
<dbReference type="Gene3D" id="3.20.20.70">
    <property type="entry name" value="Aldolase class I"/>
    <property type="match status" value="1"/>
</dbReference>
<feature type="domain" description="Radical SAM core" evidence="10">
    <location>
        <begin position="144"/>
        <end position="372"/>
    </location>
</feature>
<comment type="cofactor">
    <cofactor evidence="1">
        <name>[4Fe-4S] cluster</name>
        <dbReference type="ChEBI" id="CHEBI:49883"/>
    </cofactor>
</comment>
<keyword evidence="5" id="KW-0479">Metal-binding</keyword>
<dbReference type="AlphaFoldDB" id="A0A1U7EJM0"/>
<keyword evidence="11" id="KW-0670">Pyruvate</keyword>
<dbReference type="EMBL" id="KX451141">
    <property type="protein sequence ID" value="AQM57590.1"/>
    <property type="molecule type" value="mRNA"/>
</dbReference>
<keyword evidence="8" id="KW-0411">Iron-sulfur</keyword>
<keyword evidence="6 11" id="KW-0560">Oxidoreductase</keyword>
<dbReference type="EC" id="1.97.1.4" evidence="11"/>
<dbReference type="VEuPathDB" id="AmoebaDB:MBAL_012196"/>
<evidence type="ECO:0000313" key="11">
    <source>
        <dbReference type="EMBL" id="AQM57590.1"/>
    </source>
</evidence>
<dbReference type="PROSITE" id="PS01087">
    <property type="entry name" value="RADICAL_ACTIVATING"/>
    <property type="match status" value="1"/>
</dbReference>
<comment type="similarity">
    <text evidence="2">Belongs to the organic radical-activating enzymes family.</text>
</comment>
<dbReference type="GO" id="GO:0046872">
    <property type="term" value="F:metal ion binding"/>
    <property type="evidence" value="ECO:0007669"/>
    <property type="project" value="UniProtKB-KW"/>
</dbReference>
<name>A0A1U7EJM0_MASBA</name>
<evidence type="ECO:0000256" key="9">
    <source>
        <dbReference type="SAM" id="MobiDB-lite"/>
    </source>
</evidence>
<evidence type="ECO:0000256" key="8">
    <source>
        <dbReference type="ARBA" id="ARBA00023014"/>
    </source>
</evidence>
<proteinExistence type="evidence at transcript level"/>
<dbReference type="GO" id="GO:0016829">
    <property type="term" value="F:lyase activity"/>
    <property type="evidence" value="ECO:0007669"/>
    <property type="project" value="UniProtKB-KW"/>
</dbReference>
<keyword evidence="11" id="KW-0456">Lyase</keyword>
<sequence length="379" mass="40635">MPSAHSSGLSREIDDGPAQKAAPAAPAARAVPASTAPAPPTAAPQAPPARKPEVVKEAPRTVTAPAPDAPVQVPGPSTGPSAQSHAAPAQSTQELPALQACPPPPAAKKEAEAAKPEAERPPEPRQDQKLSIVGRVHSSEVSTVDGPGLRLLVFMQGCSKRCQFCCNPDTWDVRGGAETTVEQVAERALRQYAYIRRGGITVTGGEPLVQADFVAALFERCHAEDLKLHTALDTSGGGFGRAEAWAKVLQYTDLVMLSPKSGDPETYKTLTGGTAQDEMLRFAEATREAGVPLWLRYVVIPEVTDLPRDIDWLLQFAKDFPNLKCIDVLPFHQLGKHKWEKLGLAYPLADTPFCPKDRAAEFTDLLRISVREGVKVQST</sequence>
<dbReference type="PROSITE" id="PS51918">
    <property type="entry name" value="RADICAL_SAM"/>
    <property type="match status" value="1"/>
</dbReference>
<dbReference type="GO" id="GO:0051539">
    <property type="term" value="F:4 iron, 4 sulfur cluster binding"/>
    <property type="evidence" value="ECO:0007669"/>
    <property type="project" value="UniProtKB-KW"/>
</dbReference>
<dbReference type="InterPro" id="IPR013785">
    <property type="entry name" value="Aldolase_TIM"/>
</dbReference>
<evidence type="ECO:0000256" key="4">
    <source>
        <dbReference type="ARBA" id="ARBA00022691"/>
    </source>
</evidence>
<dbReference type="InterPro" id="IPR034457">
    <property type="entry name" value="Organic_radical-activating"/>
</dbReference>
<dbReference type="PANTHER" id="PTHR30352">
    <property type="entry name" value="PYRUVATE FORMATE-LYASE-ACTIVATING ENZYME"/>
    <property type="match status" value="1"/>
</dbReference>
<dbReference type="GO" id="GO:0043365">
    <property type="term" value="F:[formate-C-acetyltransferase]-activating enzyme activity"/>
    <property type="evidence" value="ECO:0007669"/>
    <property type="project" value="UniProtKB-EC"/>
</dbReference>
<dbReference type="InterPro" id="IPR012838">
    <property type="entry name" value="PFL1_activating"/>
</dbReference>
<dbReference type="InterPro" id="IPR001989">
    <property type="entry name" value="Radical_activat_CS"/>
</dbReference>
<keyword evidence="3" id="KW-0004">4Fe-4S</keyword>
<evidence type="ECO:0000256" key="3">
    <source>
        <dbReference type="ARBA" id="ARBA00022485"/>
    </source>
</evidence>
<reference evidence="11" key="1">
    <citation type="journal article" date="2016" name="Environ. Microbiol.">
        <title>Lateral gene transfer of p-cresol- and indole-producing enzymes from environmental bacteria to Mastigamoeba balamuthi.</title>
        <authorList>
            <person name="Nyvltova E."/>
            <person name="Sut'ak R."/>
            <person name="Zarsky V."/>
            <person name="Harant K."/>
            <person name="Hrdy I."/>
            <person name="Tachezy J."/>
        </authorList>
    </citation>
    <scope>NUCLEOTIDE SEQUENCE</scope>
</reference>
<dbReference type="SFLD" id="SFLDG01066">
    <property type="entry name" value="organic_radical-activating_enz"/>
    <property type="match status" value="1"/>
</dbReference>